<name>A0A2P8FEM6_9RHOB</name>
<dbReference type="CDD" id="cd05368">
    <property type="entry name" value="DHRS6_like_SDR_c"/>
    <property type="match status" value="1"/>
</dbReference>
<evidence type="ECO:0000313" key="4">
    <source>
        <dbReference type="EMBL" id="PSL20167.1"/>
    </source>
</evidence>
<accession>A0A2P8FEM6</accession>
<dbReference type="InterPro" id="IPR020904">
    <property type="entry name" value="Sc_DH/Rdtase_CS"/>
</dbReference>
<sequence length="249" mass="26121">MTNSTGRLANKKVLITAAGQGIGRTTAELFAAEGATVVASDINPETLAELDALDGVTALKLDVTDPAAVSAAMAEIGTLDVLFNCAGFVANGSILDCDERDWDFSFELNVKAMFRLTRLLLPVMLDNGGGSIINMSSVASSLKGVPNRFAYCASKAAVIGMTKSIAADYVTQGIRCNAICPGTVDSPSMHERLRATGDYEQAMSDFIARQPMGRIGKPEEIAALALYLASDDSAFTTGQTHAIDGGWSI</sequence>
<organism evidence="4 5">
    <name type="scientific">Shimia abyssi</name>
    <dbReference type="NCBI Taxonomy" id="1662395"/>
    <lineage>
        <taxon>Bacteria</taxon>
        <taxon>Pseudomonadati</taxon>
        <taxon>Pseudomonadota</taxon>
        <taxon>Alphaproteobacteria</taxon>
        <taxon>Rhodobacterales</taxon>
        <taxon>Roseobacteraceae</taxon>
    </lineage>
</organism>
<keyword evidence="2" id="KW-0560">Oxidoreductase</keyword>
<dbReference type="Gene3D" id="3.40.50.720">
    <property type="entry name" value="NAD(P)-binding Rossmann-like Domain"/>
    <property type="match status" value="1"/>
</dbReference>
<dbReference type="AlphaFoldDB" id="A0A2P8FEM6"/>
<keyword evidence="3" id="KW-0520">NAD</keyword>
<dbReference type="InterPro" id="IPR002347">
    <property type="entry name" value="SDR_fam"/>
</dbReference>
<comment type="similarity">
    <text evidence="1">Belongs to the short-chain dehydrogenases/reductases (SDR) family.</text>
</comment>
<gene>
    <name evidence="4" type="ORF">CLV88_104228</name>
</gene>
<dbReference type="Proteomes" id="UP000240418">
    <property type="component" value="Unassembled WGS sequence"/>
</dbReference>
<dbReference type="PANTHER" id="PTHR43477">
    <property type="entry name" value="DIHYDROANTICAPSIN 7-DEHYDROGENASE"/>
    <property type="match status" value="1"/>
</dbReference>
<dbReference type="PRINTS" id="PR00080">
    <property type="entry name" value="SDRFAMILY"/>
</dbReference>
<dbReference type="InterPro" id="IPR036291">
    <property type="entry name" value="NAD(P)-bd_dom_sf"/>
</dbReference>
<dbReference type="PANTHER" id="PTHR43477:SF4">
    <property type="entry name" value="DEHYDROGENASE_REDUCTASE SDR FAMILY MEMBER 6"/>
    <property type="match status" value="1"/>
</dbReference>
<comment type="caution">
    <text evidence="4">The sequence shown here is derived from an EMBL/GenBank/DDBJ whole genome shotgun (WGS) entry which is preliminary data.</text>
</comment>
<evidence type="ECO:0000256" key="1">
    <source>
        <dbReference type="ARBA" id="ARBA00006484"/>
    </source>
</evidence>
<evidence type="ECO:0000256" key="3">
    <source>
        <dbReference type="ARBA" id="ARBA00023027"/>
    </source>
</evidence>
<dbReference type="SUPFAM" id="SSF51735">
    <property type="entry name" value="NAD(P)-binding Rossmann-fold domains"/>
    <property type="match status" value="1"/>
</dbReference>
<dbReference type="FunFam" id="3.40.50.720:FF:000084">
    <property type="entry name" value="Short-chain dehydrogenase reductase"/>
    <property type="match status" value="1"/>
</dbReference>
<dbReference type="OrthoDB" id="9789398at2"/>
<dbReference type="InterPro" id="IPR051122">
    <property type="entry name" value="SDR_DHRS6-like"/>
</dbReference>
<proteinExistence type="inferred from homology"/>
<dbReference type="EMBL" id="PYGJ01000004">
    <property type="protein sequence ID" value="PSL20167.1"/>
    <property type="molecule type" value="Genomic_DNA"/>
</dbReference>
<dbReference type="GO" id="GO:0016491">
    <property type="term" value="F:oxidoreductase activity"/>
    <property type="evidence" value="ECO:0007669"/>
    <property type="project" value="UniProtKB-KW"/>
</dbReference>
<protein>
    <submittedName>
        <fullName evidence="4">2-keto-3-deoxy-L-fuconate dehydrogenase</fullName>
    </submittedName>
</protein>
<dbReference type="PROSITE" id="PS00061">
    <property type="entry name" value="ADH_SHORT"/>
    <property type="match status" value="1"/>
</dbReference>
<dbReference type="PRINTS" id="PR00081">
    <property type="entry name" value="GDHRDH"/>
</dbReference>
<keyword evidence="5" id="KW-1185">Reference proteome</keyword>
<evidence type="ECO:0000313" key="5">
    <source>
        <dbReference type="Proteomes" id="UP000240418"/>
    </source>
</evidence>
<reference evidence="4 5" key="1">
    <citation type="submission" date="2018-03" db="EMBL/GenBank/DDBJ databases">
        <title>Genomic Encyclopedia of Archaeal and Bacterial Type Strains, Phase II (KMG-II): from individual species to whole genera.</title>
        <authorList>
            <person name="Goeker M."/>
        </authorList>
    </citation>
    <scope>NUCLEOTIDE SEQUENCE [LARGE SCALE GENOMIC DNA]</scope>
    <source>
        <strain evidence="4 5">DSM 100673</strain>
    </source>
</reference>
<dbReference type="Pfam" id="PF13561">
    <property type="entry name" value="adh_short_C2"/>
    <property type="match status" value="1"/>
</dbReference>
<evidence type="ECO:0000256" key="2">
    <source>
        <dbReference type="ARBA" id="ARBA00023002"/>
    </source>
</evidence>
<dbReference type="RefSeq" id="WP_106608170.1">
    <property type="nucleotide sequence ID" value="NZ_PYGJ01000004.1"/>
</dbReference>